<keyword evidence="3" id="KW-1133">Transmembrane helix</keyword>
<evidence type="ECO:0000313" key="6">
    <source>
        <dbReference type="Proteomes" id="UP000249304"/>
    </source>
</evidence>
<dbReference type="Gene3D" id="2.40.50.120">
    <property type="match status" value="1"/>
</dbReference>
<proteinExistence type="predicted"/>
<dbReference type="PANTHER" id="PTHR11844:SF25">
    <property type="entry name" value="NTR DOMAIN-CONTAINING PROTEIN"/>
    <property type="match status" value="1"/>
</dbReference>
<reference evidence="5 6" key="1">
    <citation type="submission" date="2018-01" db="EMBL/GenBank/DDBJ databases">
        <title>Draft genome sequence of Nonomuraea sp. KC333.</title>
        <authorList>
            <person name="Sahin N."/>
            <person name="Saygin H."/>
            <person name="Ay H."/>
        </authorList>
    </citation>
    <scope>NUCLEOTIDE SEQUENCE [LARGE SCALE GENOMIC DNA]</scope>
    <source>
        <strain evidence="5 6">KC333</strain>
    </source>
</reference>
<keyword evidence="6" id="KW-1185">Reference proteome</keyword>
<dbReference type="SUPFAM" id="SSF50242">
    <property type="entry name" value="TIMP-like"/>
    <property type="match status" value="1"/>
</dbReference>
<dbReference type="EMBL" id="POUD01000006">
    <property type="protein sequence ID" value="PZG22775.1"/>
    <property type="molecule type" value="Genomic_DNA"/>
</dbReference>
<protein>
    <recommendedName>
        <fullName evidence="7">Tissue inhibitor of metalloproteinase</fullName>
    </recommendedName>
</protein>
<dbReference type="PANTHER" id="PTHR11844">
    <property type="entry name" value="METALLOPROTEASE INHIBITOR"/>
    <property type="match status" value="1"/>
</dbReference>
<gene>
    <name evidence="5" type="ORF">C1J01_02745</name>
</gene>
<evidence type="ECO:0000256" key="1">
    <source>
        <dbReference type="ARBA" id="ARBA00004613"/>
    </source>
</evidence>
<dbReference type="GO" id="GO:0008191">
    <property type="term" value="F:metalloendopeptidase inhibitor activity"/>
    <property type="evidence" value="ECO:0007669"/>
    <property type="project" value="InterPro"/>
</dbReference>
<comment type="subcellular location">
    <subcellularLocation>
        <location evidence="1">Secreted</location>
    </subcellularLocation>
</comment>
<dbReference type="Proteomes" id="UP000249304">
    <property type="component" value="Unassembled WGS sequence"/>
</dbReference>
<dbReference type="RefSeq" id="WP_181448539.1">
    <property type="nucleotide sequence ID" value="NZ_POUD01000006.1"/>
</dbReference>
<feature type="chain" id="PRO_5015959303" description="Tissue inhibitor of metalloproteinase" evidence="4">
    <location>
        <begin position="26"/>
        <end position="199"/>
    </location>
</feature>
<organism evidence="5 6">
    <name type="scientific">Nonomuraea aridisoli</name>
    <dbReference type="NCBI Taxonomy" id="2070368"/>
    <lineage>
        <taxon>Bacteria</taxon>
        <taxon>Bacillati</taxon>
        <taxon>Actinomycetota</taxon>
        <taxon>Actinomycetes</taxon>
        <taxon>Streptosporangiales</taxon>
        <taxon>Streptosporangiaceae</taxon>
        <taxon>Nonomuraea</taxon>
    </lineage>
</organism>
<evidence type="ECO:0000313" key="5">
    <source>
        <dbReference type="EMBL" id="PZG22775.1"/>
    </source>
</evidence>
<dbReference type="GO" id="GO:0031012">
    <property type="term" value="C:extracellular matrix"/>
    <property type="evidence" value="ECO:0007669"/>
    <property type="project" value="TreeGrafter"/>
</dbReference>
<keyword evidence="3" id="KW-0472">Membrane</keyword>
<sequence length="199" mass="20776">MMMRILAVFSLAASLSMVFAGTAQARAGCSCATRAPQQYVGEAAAVFSATVTDVRVDEPMLDGGSVTAELRADHVYKGARNAEFEVVTAAQGAACGYEFVKGARYLVFAGARDSRLVTTLCSGNLRLAAGDQPLRPSGKAQGMEPLTPELINALGTPTRVKPAPPSTTNRTGLMAIVVVAGAAALMGVTWKRRRQALIS</sequence>
<keyword evidence="3" id="KW-0812">Transmembrane</keyword>
<dbReference type="InterPro" id="IPR008993">
    <property type="entry name" value="TIMP-like_OB-fold"/>
</dbReference>
<dbReference type="GO" id="GO:0005615">
    <property type="term" value="C:extracellular space"/>
    <property type="evidence" value="ECO:0007669"/>
    <property type="project" value="TreeGrafter"/>
</dbReference>
<dbReference type="GO" id="GO:0051045">
    <property type="term" value="P:negative regulation of membrane protein ectodomain proteolysis"/>
    <property type="evidence" value="ECO:0007669"/>
    <property type="project" value="TreeGrafter"/>
</dbReference>
<evidence type="ECO:0000256" key="4">
    <source>
        <dbReference type="SAM" id="SignalP"/>
    </source>
</evidence>
<keyword evidence="4" id="KW-0732">Signal</keyword>
<feature type="signal peptide" evidence="4">
    <location>
        <begin position="1"/>
        <end position="25"/>
    </location>
</feature>
<accession>A0A2W2F389</accession>
<name>A0A2W2F389_9ACTN</name>
<evidence type="ECO:0000256" key="2">
    <source>
        <dbReference type="ARBA" id="ARBA00022525"/>
    </source>
</evidence>
<dbReference type="InterPro" id="IPR001820">
    <property type="entry name" value="TIMP"/>
</dbReference>
<evidence type="ECO:0000256" key="3">
    <source>
        <dbReference type="SAM" id="Phobius"/>
    </source>
</evidence>
<evidence type="ECO:0008006" key="7">
    <source>
        <dbReference type="Google" id="ProtNLM"/>
    </source>
</evidence>
<dbReference type="AlphaFoldDB" id="A0A2W2F389"/>
<dbReference type="GO" id="GO:0002020">
    <property type="term" value="F:protease binding"/>
    <property type="evidence" value="ECO:0007669"/>
    <property type="project" value="TreeGrafter"/>
</dbReference>
<feature type="transmembrane region" description="Helical" evidence="3">
    <location>
        <begin position="172"/>
        <end position="190"/>
    </location>
</feature>
<keyword evidence="2" id="KW-0964">Secreted</keyword>
<comment type="caution">
    <text evidence="5">The sequence shown here is derived from an EMBL/GenBank/DDBJ whole genome shotgun (WGS) entry which is preliminary data.</text>
</comment>